<proteinExistence type="predicted"/>
<evidence type="ECO:0000256" key="1">
    <source>
        <dbReference type="ARBA" id="ARBA00022801"/>
    </source>
</evidence>
<dbReference type="RefSeq" id="WP_037515838.1">
    <property type="nucleotide sequence ID" value="NZ_JGVR01000001.1"/>
</dbReference>
<comment type="caution">
    <text evidence="4">The sequence shown here is derived from an EMBL/GenBank/DDBJ whole genome shotgun (WGS) entry which is preliminary data.</text>
</comment>
<dbReference type="SUPFAM" id="SSF55811">
    <property type="entry name" value="Nudix"/>
    <property type="match status" value="1"/>
</dbReference>
<dbReference type="PROSITE" id="PS51462">
    <property type="entry name" value="NUDIX"/>
    <property type="match status" value="1"/>
</dbReference>
<gene>
    <name evidence="4" type="ORF">CP98_00083</name>
</gene>
<dbReference type="PANTHER" id="PTHR11839:SF5">
    <property type="entry name" value="ADP-RIBOSE PYROPHOSPHATASE"/>
    <property type="match status" value="1"/>
</dbReference>
<feature type="domain" description="Nudix hydrolase" evidence="3">
    <location>
        <begin position="36"/>
        <end position="177"/>
    </location>
</feature>
<dbReference type="Proteomes" id="UP000028534">
    <property type="component" value="Unassembled WGS sequence"/>
</dbReference>
<dbReference type="Pfam" id="PF00293">
    <property type="entry name" value="NUDIX"/>
    <property type="match status" value="1"/>
</dbReference>
<protein>
    <submittedName>
        <fullName evidence="4">Putative ADP-ribose pyrophosphatase protein</fullName>
    </submittedName>
</protein>
<dbReference type="GO" id="GO:0019693">
    <property type="term" value="P:ribose phosphate metabolic process"/>
    <property type="evidence" value="ECO:0007669"/>
    <property type="project" value="TreeGrafter"/>
</dbReference>
<dbReference type="CDD" id="cd24157">
    <property type="entry name" value="NUDIX_GDPMK"/>
    <property type="match status" value="1"/>
</dbReference>
<keyword evidence="2" id="KW-0460">Magnesium</keyword>
<organism evidence="4 5">
    <name type="scientific">Sphingobium yanoikuyae</name>
    <name type="common">Sphingomonas yanoikuyae</name>
    <dbReference type="NCBI Taxonomy" id="13690"/>
    <lineage>
        <taxon>Bacteria</taxon>
        <taxon>Pseudomonadati</taxon>
        <taxon>Pseudomonadota</taxon>
        <taxon>Alphaproteobacteria</taxon>
        <taxon>Sphingomonadales</taxon>
        <taxon>Sphingomonadaceae</taxon>
        <taxon>Sphingobium</taxon>
    </lineage>
</organism>
<dbReference type="InterPro" id="IPR000086">
    <property type="entry name" value="NUDIX_hydrolase_dom"/>
</dbReference>
<dbReference type="Gene3D" id="3.90.79.10">
    <property type="entry name" value="Nucleoside Triphosphate Pyrophosphohydrolase"/>
    <property type="match status" value="1"/>
</dbReference>
<dbReference type="EMBL" id="JGVR01000001">
    <property type="protein sequence ID" value="KEZ21406.1"/>
    <property type="molecule type" value="Genomic_DNA"/>
</dbReference>
<reference evidence="4 5" key="1">
    <citation type="submission" date="2014-03" db="EMBL/GenBank/DDBJ databases">
        <title>Genome sequence of Sphingobium yanoikuyae B1.</title>
        <authorList>
            <person name="Gan H.M."/>
            <person name="Gan H.Y."/>
            <person name="Savka M.A."/>
        </authorList>
    </citation>
    <scope>NUCLEOTIDE SEQUENCE [LARGE SCALE GENOMIC DNA]</scope>
    <source>
        <strain evidence="4 5">B1</strain>
    </source>
</reference>
<evidence type="ECO:0000313" key="5">
    <source>
        <dbReference type="Proteomes" id="UP000028534"/>
    </source>
</evidence>
<dbReference type="PATRIC" id="fig|13690.10.peg.84"/>
<accession>A0A084ETW4</accession>
<dbReference type="GO" id="GO:0006753">
    <property type="term" value="P:nucleoside phosphate metabolic process"/>
    <property type="evidence" value="ECO:0007669"/>
    <property type="project" value="TreeGrafter"/>
</dbReference>
<name>A0A084ETW4_SPHYA</name>
<evidence type="ECO:0000313" key="4">
    <source>
        <dbReference type="EMBL" id="KEZ21406.1"/>
    </source>
</evidence>
<dbReference type="AlphaFoldDB" id="A0A084ETW4"/>
<dbReference type="GO" id="GO:0019144">
    <property type="term" value="F:ADP-sugar diphosphatase activity"/>
    <property type="evidence" value="ECO:0007669"/>
    <property type="project" value="TreeGrafter"/>
</dbReference>
<dbReference type="InterPro" id="IPR015797">
    <property type="entry name" value="NUDIX_hydrolase-like_dom_sf"/>
</dbReference>
<dbReference type="GO" id="GO:0005829">
    <property type="term" value="C:cytosol"/>
    <property type="evidence" value="ECO:0007669"/>
    <property type="project" value="TreeGrafter"/>
</dbReference>
<evidence type="ECO:0000256" key="2">
    <source>
        <dbReference type="ARBA" id="ARBA00022842"/>
    </source>
</evidence>
<sequence>MTEILSSRALYEGWLNLRLVRLRMDDGVECDRHVVEMRRAVAVLPYDPERRVALVVSMPRTPVMLAGLPDMLEAIAGILEDEPADCARREALEEAGVALDILEPVGQIWSIPSVVTEKIDYFLAPYYAADRVADGGGLVEEQENILVHELPLADLWRRFEAQQLQDGKLVILLLTLRARHPALFEPLSEN</sequence>
<evidence type="ECO:0000259" key="3">
    <source>
        <dbReference type="PROSITE" id="PS51462"/>
    </source>
</evidence>
<keyword evidence="1" id="KW-0378">Hydrolase</keyword>
<dbReference type="PANTHER" id="PTHR11839">
    <property type="entry name" value="UDP/ADP-SUGAR PYROPHOSPHATASE"/>
    <property type="match status" value="1"/>
</dbReference>
<dbReference type="eggNOG" id="COG0494">
    <property type="taxonomic scope" value="Bacteria"/>
</dbReference>
<dbReference type="STRING" id="13690.AX777_20100"/>